<dbReference type="InterPro" id="IPR021799">
    <property type="entry name" value="PIN-like_prokaryotic"/>
</dbReference>
<proteinExistence type="predicted"/>
<evidence type="ECO:0000313" key="1">
    <source>
        <dbReference type="EMBL" id="TQE93003.1"/>
    </source>
</evidence>
<comment type="caution">
    <text evidence="1">The sequence shown here is derived from an EMBL/GenBank/DDBJ whole genome shotgun (WGS) entry which is preliminary data.</text>
</comment>
<name>A0A540VA77_9CHLR</name>
<protein>
    <submittedName>
        <fullName evidence="1">DUF3368 domain-containing protein</fullName>
    </submittedName>
</protein>
<reference evidence="1 2" key="1">
    <citation type="submission" date="2019-06" db="EMBL/GenBank/DDBJ databases">
        <title>Genome sequence of Litorilinea aerophila BAA-2444.</title>
        <authorList>
            <person name="Maclea K.S."/>
            <person name="Maurais E.G."/>
            <person name="Iannazzi L.C."/>
        </authorList>
    </citation>
    <scope>NUCLEOTIDE SEQUENCE [LARGE SCALE GENOMIC DNA]</scope>
    <source>
        <strain evidence="1 2">ATCC BAA-2444</strain>
    </source>
</reference>
<dbReference type="RefSeq" id="WP_141612584.1">
    <property type="nucleotide sequence ID" value="NZ_VIGC02000060.1"/>
</dbReference>
<dbReference type="EMBL" id="VIGC01000060">
    <property type="protein sequence ID" value="TQE93003.1"/>
    <property type="molecule type" value="Genomic_DNA"/>
</dbReference>
<dbReference type="AlphaFoldDB" id="A0A540VA77"/>
<dbReference type="OrthoDB" id="164742at2"/>
<dbReference type="Pfam" id="PF11848">
    <property type="entry name" value="DUF3368"/>
    <property type="match status" value="1"/>
</dbReference>
<dbReference type="Proteomes" id="UP000317371">
    <property type="component" value="Unassembled WGS sequence"/>
</dbReference>
<dbReference type="InterPro" id="IPR029060">
    <property type="entry name" value="PIN-like_dom_sf"/>
</dbReference>
<dbReference type="InParanoid" id="A0A540VA77"/>
<sequence>MKVVADSSILISLSNINRLELLPRRFHQGIFVPEAVWREIVEAGHGRPGADAVHSASWITRQNVQNRALVIALETTLDGGEAEVIALAQEIQANLVLLDEKEARKVARRLGLPTLGTVGMLIWATKQKIIPSLRVELDRLREEGGFRLGEDVYQIALQQVGEA</sequence>
<accession>A0A540VA77</accession>
<evidence type="ECO:0000313" key="2">
    <source>
        <dbReference type="Proteomes" id="UP000317371"/>
    </source>
</evidence>
<organism evidence="1 2">
    <name type="scientific">Litorilinea aerophila</name>
    <dbReference type="NCBI Taxonomy" id="1204385"/>
    <lineage>
        <taxon>Bacteria</taxon>
        <taxon>Bacillati</taxon>
        <taxon>Chloroflexota</taxon>
        <taxon>Caldilineae</taxon>
        <taxon>Caldilineales</taxon>
        <taxon>Caldilineaceae</taxon>
        <taxon>Litorilinea</taxon>
    </lineage>
</organism>
<keyword evidence="2" id="KW-1185">Reference proteome</keyword>
<gene>
    <name evidence="1" type="ORF">FKZ61_23295</name>
</gene>
<dbReference type="PANTHER" id="PTHR39550:SF1">
    <property type="entry name" value="SLL0658 PROTEIN"/>
    <property type="match status" value="1"/>
</dbReference>
<dbReference type="PANTHER" id="PTHR39550">
    <property type="entry name" value="SLL0658 PROTEIN"/>
    <property type="match status" value="1"/>
</dbReference>
<dbReference type="SUPFAM" id="SSF88723">
    <property type="entry name" value="PIN domain-like"/>
    <property type="match status" value="1"/>
</dbReference>